<reference evidence="3" key="1">
    <citation type="journal article" date="2019" name="Int. J. Syst. Evol. Microbiol.">
        <title>The Global Catalogue of Microorganisms (GCM) 10K type strain sequencing project: providing services to taxonomists for standard genome sequencing and annotation.</title>
        <authorList>
            <consortium name="The Broad Institute Genomics Platform"/>
            <consortium name="The Broad Institute Genome Sequencing Center for Infectious Disease"/>
            <person name="Wu L."/>
            <person name="Ma J."/>
        </authorList>
    </citation>
    <scope>NUCLEOTIDE SEQUENCE [LARGE SCALE GENOMIC DNA]</scope>
    <source>
        <strain evidence="3">CCTCC AB 2013263</strain>
    </source>
</reference>
<dbReference type="EMBL" id="JBHRZF010000063">
    <property type="protein sequence ID" value="MFC3860339.1"/>
    <property type="molecule type" value="Genomic_DNA"/>
</dbReference>
<dbReference type="Proteomes" id="UP001595748">
    <property type="component" value="Unassembled WGS sequence"/>
</dbReference>
<organism evidence="2 3">
    <name type="scientific">Deinococcus antarcticus</name>
    <dbReference type="NCBI Taxonomy" id="1298767"/>
    <lineage>
        <taxon>Bacteria</taxon>
        <taxon>Thermotogati</taxon>
        <taxon>Deinococcota</taxon>
        <taxon>Deinococci</taxon>
        <taxon>Deinococcales</taxon>
        <taxon>Deinococcaceae</taxon>
        <taxon>Deinococcus</taxon>
    </lineage>
</organism>
<evidence type="ECO:0000313" key="3">
    <source>
        <dbReference type="Proteomes" id="UP001595748"/>
    </source>
</evidence>
<name>A0ABV8A4W8_9DEIO</name>
<sequence>MTTLDEKLERFAVLRDTIEGLRAEKDELGEEIMAAMLQGTTPECDPYCADLRTIRTPLYPIDRFREVYGDAAIFEVALIDNKKVN</sequence>
<comment type="caution">
    <text evidence="2">The sequence shown here is derived from an EMBL/GenBank/DDBJ whole genome shotgun (WGS) entry which is preliminary data.</text>
</comment>
<accession>A0ABV8A4W8</accession>
<dbReference type="RefSeq" id="WP_380076489.1">
    <property type="nucleotide sequence ID" value="NZ_JBHRZF010000063.1"/>
</dbReference>
<evidence type="ECO:0000313" key="2">
    <source>
        <dbReference type="EMBL" id="MFC3860339.1"/>
    </source>
</evidence>
<protein>
    <submittedName>
        <fullName evidence="2">Uncharacterized protein</fullName>
    </submittedName>
</protein>
<proteinExistence type="predicted"/>
<evidence type="ECO:0000256" key="1">
    <source>
        <dbReference type="SAM" id="Coils"/>
    </source>
</evidence>
<keyword evidence="1" id="KW-0175">Coiled coil</keyword>
<keyword evidence="3" id="KW-1185">Reference proteome</keyword>
<gene>
    <name evidence="2" type="ORF">ACFOPQ_06120</name>
</gene>
<feature type="coiled-coil region" evidence="1">
    <location>
        <begin position="4"/>
        <end position="38"/>
    </location>
</feature>